<organism evidence="4 5">
    <name type="scientific">Bacteroides coprosuis DSM 18011</name>
    <dbReference type="NCBI Taxonomy" id="679937"/>
    <lineage>
        <taxon>Bacteria</taxon>
        <taxon>Pseudomonadati</taxon>
        <taxon>Bacteroidota</taxon>
        <taxon>Bacteroidia</taxon>
        <taxon>Bacteroidales</taxon>
        <taxon>Bacteroidaceae</taxon>
        <taxon>Bacteroides</taxon>
    </lineage>
</organism>
<dbReference type="PANTHER" id="PTHR43800:SF1">
    <property type="entry name" value="PEPTIDYL-LYSINE N-ACETYLTRANSFERASE YJAB"/>
    <property type="match status" value="1"/>
</dbReference>
<protein>
    <submittedName>
        <fullName evidence="4">GCN5-related N-acetyltransferase</fullName>
    </submittedName>
</protein>
<dbReference type="GO" id="GO:0016747">
    <property type="term" value="F:acyltransferase activity, transferring groups other than amino-acyl groups"/>
    <property type="evidence" value="ECO:0007669"/>
    <property type="project" value="InterPro"/>
</dbReference>
<dbReference type="CDD" id="cd04301">
    <property type="entry name" value="NAT_SF"/>
    <property type="match status" value="1"/>
</dbReference>
<proteinExistence type="predicted"/>
<evidence type="ECO:0000256" key="2">
    <source>
        <dbReference type="ARBA" id="ARBA00023315"/>
    </source>
</evidence>
<name>F3ZQ43_9BACE</name>
<dbReference type="Gene3D" id="3.40.630.30">
    <property type="match status" value="1"/>
</dbReference>
<keyword evidence="2" id="KW-0012">Acyltransferase</keyword>
<dbReference type="SUPFAM" id="SSF55729">
    <property type="entry name" value="Acyl-CoA N-acyltransferases (Nat)"/>
    <property type="match status" value="1"/>
</dbReference>
<reference evidence="4 5" key="1">
    <citation type="journal article" date="2011" name="Stand. Genomic Sci.">
        <title>Non-contiguous finished genome sequence of Bacteroides coprosuis type strain (PC139).</title>
        <authorList>
            <person name="Land M."/>
            <person name="Held B."/>
            <person name="Gronow S."/>
            <person name="Abt B."/>
            <person name="Lucas S."/>
            <person name="Del Rio T.G."/>
            <person name="Nolan M."/>
            <person name="Tice H."/>
            <person name="Cheng J.F."/>
            <person name="Pitluck S."/>
            <person name="Liolios K."/>
            <person name="Pagani I."/>
            <person name="Ivanova N."/>
            <person name="Mavromatis K."/>
            <person name="Mikhailova N."/>
            <person name="Pati A."/>
            <person name="Tapia R."/>
            <person name="Han C."/>
            <person name="Goodwin L."/>
            <person name="Chen A."/>
            <person name="Palaniappan K."/>
            <person name="Hauser L."/>
            <person name="Brambilla E.M."/>
            <person name="Rohde M."/>
            <person name="Goker M."/>
            <person name="Detter J.C."/>
            <person name="Woyke T."/>
            <person name="Bristow J."/>
            <person name="Eisen J.A."/>
            <person name="Markowitz V."/>
            <person name="Hugenholtz P."/>
            <person name="Kyrpides N.C."/>
            <person name="Klenk H.P."/>
            <person name="Lapidus A."/>
        </authorList>
    </citation>
    <scope>NUCLEOTIDE SEQUENCE [LARGE SCALE GENOMIC DNA]</scope>
    <source>
        <strain evidence="4 5">DSM 18011</strain>
    </source>
</reference>
<dbReference type="PROSITE" id="PS51186">
    <property type="entry name" value="GNAT"/>
    <property type="match status" value="1"/>
</dbReference>
<sequence>MQNIIPFSSPDFSNICTLWENSVLATHHFLAQEDFDYYKEMVPDYFSQATLYVYQDGDVIKGFLGVSEDNIDMLFVDPAYLGQGIGKALLLYALNELGAQKVDVNEQNAHAYQFYQHFGFVVVCRSEIDDMQKPYPILHLELKNRYGAIQGAAIEIKKEESI</sequence>
<dbReference type="AlphaFoldDB" id="F3ZQ43"/>
<evidence type="ECO:0000313" key="5">
    <source>
        <dbReference type="Proteomes" id="UP000018439"/>
    </source>
</evidence>
<evidence type="ECO:0000259" key="3">
    <source>
        <dbReference type="PROSITE" id="PS51186"/>
    </source>
</evidence>
<dbReference type="Proteomes" id="UP000018439">
    <property type="component" value="Chromosome"/>
</dbReference>
<dbReference type="PANTHER" id="PTHR43800">
    <property type="entry name" value="PEPTIDYL-LYSINE N-ACETYLTRANSFERASE YJAB"/>
    <property type="match status" value="1"/>
</dbReference>
<evidence type="ECO:0000313" key="4">
    <source>
        <dbReference type="EMBL" id="EGJ71709.1"/>
    </source>
</evidence>
<dbReference type="EMBL" id="CM001167">
    <property type="protein sequence ID" value="EGJ71709.1"/>
    <property type="molecule type" value="Genomic_DNA"/>
</dbReference>
<dbReference type="InterPro" id="IPR000182">
    <property type="entry name" value="GNAT_dom"/>
</dbReference>
<gene>
    <name evidence="4" type="ORF">Bcop_1515</name>
</gene>
<dbReference type="Pfam" id="PF13673">
    <property type="entry name" value="Acetyltransf_10"/>
    <property type="match status" value="1"/>
</dbReference>
<dbReference type="HOGENOM" id="CLU_013985_21_0_10"/>
<dbReference type="OrthoDB" id="9788916at2"/>
<feature type="domain" description="N-acetyltransferase" evidence="3">
    <location>
        <begin position="13"/>
        <end position="136"/>
    </location>
</feature>
<keyword evidence="5" id="KW-1185">Reference proteome</keyword>
<dbReference type="InterPro" id="IPR016181">
    <property type="entry name" value="Acyl_CoA_acyltransferase"/>
</dbReference>
<dbReference type="eggNOG" id="COG0456">
    <property type="taxonomic scope" value="Bacteria"/>
</dbReference>
<accession>F3ZQ43</accession>
<keyword evidence="1 4" id="KW-0808">Transferase</keyword>
<evidence type="ECO:0000256" key="1">
    <source>
        <dbReference type="ARBA" id="ARBA00022679"/>
    </source>
</evidence>